<dbReference type="EMBL" id="JBHTIR010003934">
    <property type="protein sequence ID" value="MFD0856060.1"/>
    <property type="molecule type" value="Genomic_DNA"/>
</dbReference>
<comment type="caution">
    <text evidence="2">The sequence shown here is derived from an EMBL/GenBank/DDBJ whole genome shotgun (WGS) entry which is preliminary data.</text>
</comment>
<evidence type="ECO:0000259" key="1">
    <source>
        <dbReference type="Pfam" id="PF14206"/>
    </source>
</evidence>
<proteinExistence type="predicted"/>
<keyword evidence="3" id="KW-1185">Reference proteome</keyword>
<dbReference type="Pfam" id="PF14206">
    <property type="entry name" value="Cys_rich_CPCC"/>
    <property type="match status" value="1"/>
</dbReference>
<reference evidence="3" key="1">
    <citation type="journal article" date="2019" name="Int. J. Syst. Evol. Microbiol.">
        <title>The Global Catalogue of Microorganisms (GCM) 10K type strain sequencing project: providing services to taxonomists for standard genome sequencing and annotation.</title>
        <authorList>
            <consortium name="The Broad Institute Genomics Platform"/>
            <consortium name="The Broad Institute Genome Sequencing Center for Infectious Disease"/>
            <person name="Wu L."/>
            <person name="Ma J."/>
        </authorList>
    </citation>
    <scope>NUCLEOTIDE SEQUENCE [LARGE SCALE GENOMIC DNA]</scope>
    <source>
        <strain evidence="3">JCM 31696</strain>
    </source>
</reference>
<evidence type="ECO:0000313" key="3">
    <source>
        <dbReference type="Proteomes" id="UP001597083"/>
    </source>
</evidence>
<dbReference type="Proteomes" id="UP001597083">
    <property type="component" value="Unassembled WGS sequence"/>
</dbReference>
<sequence>MPDDPKKPGEEEIARRIAWFERYTDTAINNSVHQFERGEPYACPCCGYLTLGARGNYEICPVCFWEDDGQDDHDADAVRGGPNYGLSLTQARRNFARIGACEPRCLPHVREPLPGEHPLKDRP</sequence>
<dbReference type="InterPro" id="IPR025983">
    <property type="entry name" value="Cys_rich_CPCC"/>
</dbReference>
<name>A0ABW3CP88_9ACTN</name>
<accession>A0ABW3CP88</accession>
<evidence type="ECO:0000313" key="2">
    <source>
        <dbReference type="EMBL" id="MFD0856060.1"/>
    </source>
</evidence>
<organism evidence="2 3">
    <name type="scientific">Actinomadura adrarensis</name>
    <dbReference type="NCBI Taxonomy" id="1819600"/>
    <lineage>
        <taxon>Bacteria</taxon>
        <taxon>Bacillati</taxon>
        <taxon>Actinomycetota</taxon>
        <taxon>Actinomycetes</taxon>
        <taxon>Streptosporangiales</taxon>
        <taxon>Thermomonosporaceae</taxon>
        <taxon>Actinomadura</taxon>
    </lineage>
</organism>
<feature type="domain" description="Cysteine-rich CPCC" evidence="1">
    <location>
        <begin position="41"/>
        <end position="114"/>
    </location>
</feature>
<gene>
    <name evidence="2" type="ORF">ACFQ07_27720</name>
</gene>
<protein>
    <submittedName>
        <fullName evidence="2">CPCC family cysteine-rich protein</fullName>
    </submittedName>
</protein>